<evidence type="ECO:0000259" key="1">
    <source>
        <dbReference type="PROSITE" id="PS50404"/>
    </source>
</evidence>
<dbReference type="PANTHER" id="PTHR44051">
    <property type="entry name" value="GLUTATHIONE S-TRANSFERASE-RELATED"/>
    <property type="match status" value="1"/>
</dbReference>
<dbReference type="SUPFAM" id="SSF47616">
    <property type="entry name" value="GST C-terminal domain-like"/>
    <property type="match status" value="1"/>
</dbReference>
<dbReference type="Gene3D" id="1.20.1050.10">
    <property type="match status" value="1"/>
</dbReference>
<gene>
    <name evidence="3" type="ORF">AZ78_2447</name>
</gene>
<proteinExistence type="predicted"/>
<name>A0A120AGP4_9GAMM</name>
<dbReference type="PROSITE" id="PS50405">
    <property type="entry name" value="GST_CTER"/>
    <property type="match status" value="1"/>
</dbReference>
<comment type="caution">
    <text evidence="3">The sequence shown here is derived from an EMBL/GenBank/DDBJ whole genome shotgun (WGS) entry which is preliminary data.</text>
</comment>
<feature type="domain" description="GST N-terminal" evidence="1">
    <location>
        <begin position="1"/>
        <end position="83"/>
    </location>
</feature>
<dbReference type="CDD" id="cd03057">
    <property type="entry name" value="GST_N_Beta"/>
    <property type="match status" value="1"/>
</dbReference>
<evidence type="ECO:0000313" key="4">
    <source>
        <dbReference type="Proteomes" id="UP000023435"/>
    </source>
</evidence>
<dbReference type="InterPro" id="IPR010987">
    <property type="entry name" value="Glutathione-S-Trfase_C-like"/>
</dbReference>
<sequence length="214" mass="24298">MKLYYTPHTCSFAPHIVLRELGIDAELRRVRIGPDPVVAADGRDFRELSPLGYVPLLELDDGRILHEGVAILQYLADQHPDSDLAPAPGSFERIELQQWLTFISSELHKLFSPWLFHPEYGDAPGAVARERLQPRLAYIDRHLAQNAYVLGKTFSIADAYLYTIAGWARALKMDLHPYPALDAYLDRIGQRDTVRDALRREREDARVKPEPASA</sequence>
<dbReference type="Pfam" id="PF13409">
    <property type="entry name" value="GST_N_2"/>
    <property type="match status" value="1"/>
</dbReference>
<dbReference type="GO" id="GO:0004364">
    <property type="term" value="F:glutathione transferase activity"/>
    <property type="evidence" value="ECO:0007669"/>
    <property type="project" value="UniProtKB-EC"/>
</dbReference>
<keyword evidence="4" id="KW-1185">Reference proteome</keyword>
<dbReference type="RefSeq" id="WP_036102550.1">
    <property type="nucleotide sequence ID" value="NZ_JAJA02000001.1"/>
</dbReference>
<dbReference type="SFLD" id="SFLDG00358">
    <property type="entry name" value="Main_(cytGST)"/>
    <property type="match status" value="1"/>
</dbReference>
<dbReference type="SFLD" id="SFLDG01150">
    <property type="entry name" value="Main.1:_Beta-like"/>
    <property type="match status" value="1"/>
</dbReference>
<dbReference type="Proteomes" id="UP000023435">
    <property type="component" value="Unassembled WGS sequence"/>
</dbReference>
<protein>
    <submittedName>
        <fullName evidence="3">Glutathione S-transferase</fullName>
        <ecNumber evidence="3">2.5.1.18</ecNumber>
    </submittedName>
</protein>
<dbReference type="InterPro" id="IPR004045">
    <property type="entry name" value="Glutathione_S-Trfase_N"/>
</dbReference>
<reference evidence="3 4" key="1">
    <citation type="journal article" date="2014" name="Genome Announc.">
        <title>Draft Genome Sequence of Lysobacter capsici AZ78, a Bacterium Antagonistic to Plant-Pathogenic Oomycetes.</title>
        <authorList>
            <person name="Puopolo G."/>
            <person name="Sonego P."/>
            <person name="Engelen K."/>
            <person name="Pertot I."/>
        </authorList>
    </citation>
    <scope>NUCLEOTIDE SEQUENCE [LARGE SCALE GENOMIC DNA]</scope>
    <source>
        <strain evidence="3 4">AZ78</strain>
    </source>
</reference>
<dbReference type="AlphaFoldDB" id="A0A120AGP4"/>
<evidence type="ECO:0000259" key="2">
    <source>
        <dbReference type="PROSITE" id="PS50405"/>
    </source>
</evidence>
<dbReference type="InterPro" id="IPR040079">
    <property type="entry name" value="Glutathione_S-Trfase"/>
</dbReference>
<dbReference type="EMBL" id="JAJA02000001">
    <property type="protein sequence ID" value="KWS04897.1"/>
    <property type="molecule type" value="Genomic_DNA"/>
</dbReference>
<accession>A0A120AGP4</accession>
<dbReference type="PROSITE" id="PS50404">
    <property type="entry name" value="GST_NTER"/>
    <property type="match status" value="1"/>
</dbReference>
<dbReference type="InterPro" id="IPR036249">
    <property type="entry name" value="Thioredoxin-like_sf"/>
</dbReference>
<dbReference type="NCBIfam" id="NF007831">
    <property type="entry name" value="PRK10542.1"/>
    <property type="match status" value="1"/>
</dbReference>
<keyword evidence="3" id="KW-0808">Transferase</keyword>
<dbReference type="Gene3D" id="3.40.30.10">
    <property type="entry name" value="Glutaredoxin"/>
    <property type="match status" value="1"/>
</dbReference>
<dbReference type="SFLD" id="SFLDS00019">
    <property type="entry name" value="Glutathione_Transferase_(cytos"/>
    <property type="match status" value="1"/>
</dbReference>
<evidence type="ECO:0000313" key="3">
    <source>
        <dbReference type="EMBL" id="KWS04897.1"/>
    </source>
</evidence>
<feature type="domain" description="GST C-terminal" evidence="2">
    <location>
        <begin position="89"/>
        <end position="214"/>
    </location>
</feature>
<dbReference type="InterPro" id="IPR036282">
    <property type="entry name" value="Glutathione-S-Trfase_C_sf"/>
</dbReference>
<dbReference type="PANTHER" id="PTHR44051:SF8">
    <property type="entry name" value="GLUTATHIONE S-TRANSFERASE GSTA"/>
    <property type="match status" value="1"/>
</dbReference>
<dbReference type="OrthoDB" id="8772754at2"/>
<dbReference type="SUPFAM" id="SSF52833">
    <property type="entry name" value="Thioredoxin-like"/>
    <property type="match status" value="1"/>
</dbReference>
<dbReference type="EC" id="2.5.1.18" evidence="3"/>
<organism evidence="3 4">
    <name type="scientific">Lysobacter capsici AZ78</name>
    <dbReference type="NCBI Taxonomy" id="1444315"/>
    <lineage>
        <taxon>Bacteria</taxon>
        <taxon>Pseudomonadati</taxon>
        <taxon>Pseudomonadota</taxon>
        <taxon>Gammaproteobacteria</taxon>
        <taxon>Lysobacterales</taxon>
        <taxon>Lysobacteraceae</taxon>
        <taxon>Lysobacter</taxon>
    </lineage>
</organism>
<dbReference type="Pfam" id="PF13410">
    <property type="entry name" value="GST_C_2"/>
    <property type="match status" value="1"/>
</dbReference>
<dbReference type="CDD" id="cd03188">
    <property type="entry name" value="GST_C_Beta"/>
    <property type="match status" value="1"/>
</dbReference>